<proteinExistence type="predicted"/>
<protein>
    <submittedName>
        <fullName evidence="1">Uncharacterized protein</fullName>
    </submittedName>
</protein>
<dbReference type="AlphaFoldDB" id="A0A5A5RAK8"/>
<comment type="caution">
    <text evidence="1">The sequence shown here is derived from an EMBL/GenBank/DDBJ whole genome shotgun (WGS) entry which is preliminary data.</text>
</comment>
<gene>
    <name evidence="1" type="ORF">MiYa_03361</name>
</gene>
<organism evidence="1 2">
    <name type="scientific">Microcystis aeruginosa NIES-2519</name>
    <dbReference type="NCBI Taxonomy" id="2303981"/>
    <lineage>
        <taxon>Bacteria</taxon>
        <taxon>Bacillati</taxon>
        <taxon>Cyanobacteriota</taxon>
        <taxon>Cyanophyceae</taxon>
        <taxon>Oscillatoriophycideae</taxon>
        <taxon>Chroococcales</taxon>
        <taxon>Microcystaceae</taxon>
        <taxon>Microcystis</taxon>
    </lineage>
</organism>
<evidence type="ECO:0000313" key="2">
    <source>
        <dbReference type="Proteomes" id="UP000323569"/>
    </source>
</evidence>
<accession>A0A5A5RAK8</accession>
<reference evidence="1 2" key="1">
    <citation type="submission" date="2018-09" db="EMBL/GenBank/DDBJ databases">
        <title>Evolutionary history of phycoerythrin pigmentation in the water bloom-forming cyanobacterium Microcystis aeruginosa.</title>
        <authorList>
            <person name="Tanabe Y."/>
            <person name="Tanabe Y."/>
            <person name="Yamaguchi H."/>
        </authorList>
    </citation>
    <scope>NUCLEOTIDE SEQUENCE [LARGE SCALE GENOMIC DNA]</scope>
    <source>
        <strain evidence="1 2">NIES-2519</strain>
    </source>
</reference>
<name>A0A5A5RAK8_MICAE</name>
<sequence length="61" mass="7065">MSMVLRLEKKEVRYISLTHPTRAAIAKGDILSYRLPNQGQAAFKTVNLHYPKDQKPDQPHY</sequence>
<evidence type="ECO:0000313" key="1">
    <source>
        <dbReference type="EMBL" id="GCA71819.1"/>
    </source>
</evidence>
<dbReference type="Proteomes" id="UP000323569">
    <property type="component" value="Unassembled WGS sequence"/>
</dbReference>
<dbReference type="EMBL" id="BHVO01000069">
    <property type="protein sequence ID" value="GCA71819.1"/>
    <property type="molecule type" value="Genomic_DNA"/>
</dbReference>